<protein>
    <submittedName>
        <fullName evidence="4">Fic family protein</fullName>
    </submittedName>
</protein>
<dbReference type="Proteomes" id="UP000198131">
    <property type="component" value="Unassembled WGS sequence"/>
</dbReference>
<organism evidence="4 5">
    <name type="scientific">Hymenobacter gelipurpurascens</name>
    <dbReference type="NCBI Taxonomy" id="89968"/>
    <lineage>
        <taxon>Bacteria</taxon>
        <taxon>Pseudomonadati</taxon>
        <taxon>Bacteroidota</taxon>
        <taxon>Cytophagia</taxon>
        <taxon>Cytophagales</taxon>
        <taxon>Hymenobacteraceae</taxon>
        <taxon>Hymenobacter</taxon>
    </lineage>
</organism>
<dbReference type="RefSeq" id="WP_212590453.1">
    <property type="nucleotide sequence ID" value="NZ_FYEW01000004.1"/>
</dbReference>
<reference evidence="5" key="1">
    <citation type="submission" date="2017-06" db="EMBL/GenBank/DDBJ databases">
        <authorList>
            <person name="Varghese N."/>
            <person name="Submissions S."/>
        </authorList>
    </citation>
    <scope>NUCLEOTIDE SEQUENCE [LARGE SCALE GENOMIC DNA]</scope>
    <source>
        <strain evidence="5">DSM 11116</strain>
    </source>
</reference>
<evidence type="ECO:0000259" key="3">
    <source>
        <dbReference type="PROSITE" id="PS51459"/>
    </source>
</evidence>
<dbReference type="EMBL" id="FYEW01000004">
    <property type="protein sequence ID" value="SNC77612.1"/>
    <property type="molecule type" value="Genomic_DNA"/>
</dbReference>
<name>A0A212UH82_9BACT</name>
<sequence length="378" mass="42185">MTAYIHQQPAWPAFNWQPAALEQLLGQVRYQQGHLLGRLEALGVELRSEATLRTLTLDVLKSSEIEGEMLPPASVRSSLAHRLGLERGGLPATNRRVEGVVAMMLDATQQAGQPLTAQRLYGWHHSLFPTGYSGLNPLQVGSWRTGPMQVVSGPMGRERVHYEAPPAEVLQEQMQQFMDWFNGSPELDPVLKAGLAHFWFVTIHPFDDGNGRIARAIADLQLTRADGTGQRCYSMSAQIQAERQQYYDLLETSQRGTLDLTPWLTWFLGCMGRALTAAGHTLAQVLSKAHFWELHQQTTLNERQRRLLIRLLDGFEGKLTSSKWARMAKCSQDTAGRDIADLVAKGILERDSAGGRSTNYCLLWPDARGLNDSSFNAH</sequence>
<dbReference type="PANTHER" id="PTHR13504:SF33">
    <property type="entry name" value="FIC FAMILY PROTEIN"/>
    <property type="match status" value="1"/>
</dbReference>
<dbReference type="InterPro" id="IPR040198">
    <property type="entry name" value="Fido_containing"/>
</dbReference>
<keyword evidence="5" id="KW-1185">Reference proteome</keyword>
<evidence type="ECO:0000313" key="5">
    <source>
        <dbReference type="Proteomes" id="UP000198131"/>
    </source>
</evidence>
<feature type="binding site" evidence="2">
    <location>
        <begin position="246"/>
        <end position="247"/>
    </location>
    <ligand>
        <name>ATP</name>
        <dbReference type="ChEBI" id="CHEBI:30616"/>
    </ligand>
</feature>
<dbReference type="InterPro" id="IPR036388">
    <property type="entry name" value="WH-like_DNA-bd_sf"/>
</dbReference>
<evidence type="ECO:0000256" key="1">
    <source>
        <dbReference type="PIRSR" id="PIRSR640198-1"/>
    </source>
</evidence>
<dbReference type="Gene3D" id="1.10.10.10">
    <property type="entry name" value="Winged helix-like DNA-binding domain superfamily/Winged helix DNA-binding domain"/>
    <property type="match status" value="1"/>
</dbReference>
<feature type="domain" description="Fido" evidence="3">
    <location>
        <begin position="115"/>
        <end position="269"/>
    </location>
</feature>
<dbReference type="PANTHER" id="PTHR13504">
    <property type="entry name" value="FIDO DOMAIN-CONTAINING PROTEIN DDB_G0283145"/>
    <property type="match status" value="1"/>
</dbReference>
<dbReference type="PROSITE" id="PS51459">
    <property type="entry name" value="FIDO"/>
    <property type="match status" value="1"/>
</dbReference>
<keyword evidence="2" id="KW-0547">Nucleotide-binding</keyword>
<dbReference type="AlphaFoldDB" id="A0A212UH82"/>
<keyword evidence="2" id="KW-0067">ATP-binding</keyword>
<dbReference type="InterPro" id="IPR003812">
    <property type="entry name" value="Fido"/>
</dbReference>
<evidence type="ECO:0000256" key="2">
    <source>
        <dbReference type="PIRSR" id="PIRSR640198-2"/>
    </source>
</evidence>
<dbReference type="Pfam" id="PF13776">
    <property type="entry name" value="DUF4172"/>
    <property type="match status" value="1"/>
</dbReference>
<dbReference type="InterPro" id="IPR025230">
    <property type="entry name" value="DUF4172"/>
</dbReference>
<dbReference type="Pfam" id="PF02661">
    <property type="entry name" value="Fic"/>
    <property type="match status" value="1"/>
</dbReference>
<feature type="active site" evidence="1">
    <location>
        <position position="204"/>
    </location>
</feature>
<dbReference type="GO" id="GO:0005524">
    <property type="term" value="F:ATP binding"/>
    <property type="evidence" value="ECO:0007669"/>
    <property type="project" value="UniProtKB-KW"/>
</dbReference>
<proteinExistence type="predicted"/>
<accession>A0A212UH82</accession>
<gene>
    <name evidence="4" type="ORF">SAMN06265337_4207</name>
</gene>
<evidence type="ECO:0000313" key="4">
    <source>
        <dbReference type="EMBL" id="SNC77612.1"/>
    </source>
</evidence>
<feature type="binding site" evidence="2">
    <location>
        <begin position="208"/>
        <end position="215"/>
    </location>
    <ligand>
        <name>ATP</name>
        <dbReference type="ChEBI" id="CHEBI:30616"/>
    </ligand>
</feature>
<dbReference type="Gene3D" id="1.10.3290.10">
    <property type="entry name" value="Fido-like domain"/>
    <property type="match status" value="1"/>
</dbReference>
<dbReference type="SUPFAM" id="SSF140931">
    <property type="entry name" value="Fic-like"/>
    <property type="match status" value="1"/>
</dbReference>
<dbReference type="InterPro" id="IPR036597">
    <property type="entry name" value="Fido-like_dom_sf"/>
</dbReference>